<proteinExistence type="predicted"/>
<dbReference type="GO" id="GO:0006811">
    <property type="term" value="P:monoatomic ion transport"/>
    <property type="evidence" value="ECO:0007669"/>
    <property type="project" value="UniProtKB-KW"/>
</dbReference>
<feature type="domain" description="OmpA-like" evidence="13">
    <location>
        <begin position="231"/>
        <end position="349"/>
    </location>
</feature>
<evidence type="ECO:0000256" key="11">
    <source>
        <dbReference type="SAM" id="MobiDB-lite"/>
    </source>
</evidence>
<dbReference type="PANTHER" id="PTHR30329:SF21">
    <property type="entry name" value="LIPOPROTEIN YIAD-RELATED"/>
    <property type="match status" value="1"/>
</dbReference>
<evidence type="ECO:0000256" key="2">
    <source>
        <dbReference type="ARBA" id="ARBA00022448"/>
    </source>
</evidence>
<keyword evidence="9" id="KW-0998">Cell outer membrane</keyword>
<evidence type="ECO:0000256" key="3">
    <source>
        <dbReference type="ARBA" id="ARBA00022452"/>
    </source>
</evidence>
<dbReference type="Proteomes" id="UP000283077">
    <property type="component" value="Unassembled WGS sequence"/>
</dbReference>
<dbReference type="SUPFAM" id="SSF56925">
    <property type="entry name" value="OMPA-like"/>
    <property type="match status" value="1"/>
</dbReference>
<dbReference type="Gene3D" id="3.30.1330.60">
    <property type="entry name" value="OmpA-like domain"/>
    <property type="match status" value="1"/>
</dbReference>
<dbReference type="GO" id="GO:0046930">
    <property type="term" value="C:pore complex"/>
    <property type="evidence" value="ECO:0007669"/>
    <property type="project" value="UniProtKB-KW"/>
</dbReference>
<accession>A0A437QG42</accession>
<dbReference type="InterPro" id="IPR036737">
    <property type="entry name" value="OmpA-like_sf"/>
</dbReference>
<keyword evidence="6" id="KW-0406">Ion transport</keyword>
<evidence type="ECO:0000313" key="15">
    <source>
        <dbReference type="Proteomes" id="UP000283077"/>
    </source>
</evidence>
<dbReference type="OrthoDB" id="9805832at2"/>
<dbReference type="PRINTS" id="PR01021">
    <property type="entry name" value="OMPADOMAIN"/>
</dbReference>
<dbReference type="Pfam" id="PF13505">
    <property type="entry name" value="OMP_b-brl"/>
    <property type="match status" value="1"/>
</dbReference>
<dbReference type="Gene3D" id="2.40.160.20">
    <property type="match status" value="1"/>
</dbReference>
<feature type="region of interest" description="Disordered" evidence="11">
    <location>
        <begin position="180"/>
        <end position="218"/>
    </location>
</feature>
<protein>
    <submittedName>
        <fullName evidence="14">OmpA family protein</fullName>
    </submittedName>
</protein>
<evidence type="ECO:0000256" key="5">
    <source>
        <dbReference type="ARBA" id="ARBA00022729"/>
    </source>
</evidence>
<evidence type="ECO:0000313" key="14">
    <source>
        <dbReference type="EMBL" id="RVU33472.1"/>
    </source>
</evidence>
<feature type="signal peptide" evidence="12">
    <location>
        <begin position="1"/>
        <end position="23"/>
    </location>
</feature>
<dbReference type="PROSITE" id="PS51123">
    <property type="entry name" value="OMPA_2"/>
    <property type="match status" value="1"/>
</dbReference>
<gene>
    <name evidence="14" type="ORF">EOE67_16560</name>
</gene>
<comment type="caution">
    <text evidence="14">The sequence shown here is derived from an EMBL/GenBank/DDBJ whole genome shotgun (WGS) entry which is preliminary data.</text>
</comment>
<dbReference type="InterPro" id="IPR006664">
    <property type="entry name" value="OMP_bac"/>
</dbReference>
<keyword evidence="15" id="KW-1185">Reference proteome</keyword>
<keyword evidence="2" id="KW-0813">Transport</keyword>
<feature type="chain" id="PRO_5019075146" evidence="12">
    <location>
        <begin position="24"/>
        <end position="355"/>
    </location>
</feature>
<dbReference type="PANTHER" id="PTHR30329">
    <property type="entry name" value="STATOR ELEMENT OF FLAGELLAR MOTOR COMPLEX"/>
    <property type="match status" value="1"/>
</dbReference>
<keyword evidence="8 10" id="KW-0472">Membrane</keyword>
<evidence type="ECO:0000256" key="6">
    <source>
        <dbReference type="ARBA" id="ARBA00023065"/>
    </source>
</evidence>
<keyword evidence="4" id="KW-0812">Transmembrane</keyword>
<dbReference type="InterPro" id="IPR050330">
    <property type="entry name" value="Bact_OuterMem_StrucFunc"/>
</dbReference>
<name>A0A437QG42_9GAMM</name>
<dbReference type="EMBL" id="SACS01000021">
    <property type="protein sequence ID" value="RVU33472.1"/>
    <property type="molecule type" value="Genomic_DNA"/>
</dbReference>
<comment type="subcellular location">
    <subcellularLocation>
        <location evidence="1">Cell outer membrane</location>
        <topology evidence="1">Multi-pass membrane protein</topology>
    </subcellularLocation>
</comment>
<evidence type="ECO:0000259" key="13">
    <source>
        <dbReference type="PROSITE" id="PS51123"/>
    </source>
</evidence>
<dbReference type="Pfam" id="PF00691">
    <property type="entry name" value="OmpA"/>
    <property type="match status" value="1"/>
</dbReference>
<dbReference type="GO" id="GO:0009279">
    <property type="term" value="C:cell outer membrane"/>
    <property type="evidence" value="ECO:0007669"/>
    <property type="project" value="UniProtKB-SubCell"/>
</dbReference>
<evidence type="ECO:0000256" key="4">
    <source>
        <dbReference type="ARBA" id="ARBA00022692"/>
    </source>
</evidence>
<reference evidence="14 15" key="1">
    <citation type="submission" date="2019-01" db="EMBL/GenBank/DDBJ databases">
        <authorList>
            <person name="Chen W.-M."/>
        </authorList>
    </citation>
    <scope>NUCLEOTIDE SEQUENCE [LARGE SCALE GENOMIC DNA]</scope>
    <source>
        <strain evidence="14 15">KYPC3</strain>
    </source>
</reference>
<dbReference type="SUPFAM" id="SSF103088">
    <property type="entry name" value="OmpA-like"/>
    <property type="match status" value="1"/>
</dbReference>
<keyword evidence="3" id="KW-1134">Transmembrane beta strand</keyword>
<feature type="compositionally biased region" description="Pro residues" evidence="11">
    <location>
        <begin position="182"/>
        <end position="196"/>
    </location>
</feature>
<dbReference type="InterPro" id="IPR027385">
    <property type="entry name" value="Beta-barrel_OMP"/>
</dbReference>
<evidence type="ECO:0000256" key="12">
    <source>
        <dbReference type="SAM" id="SignalP"/>
    </source>
</evidence>
<evidence type="ECO:0000256" key="8">
    <source>
        <dbReference type="ARBA" id="ARBA00023136"/>
    </source>
</evidence>
<sequence>MKLNTSALAVLAALPLMSFVASAAPTAEDLQDRVFGSVFYEVYSPDSDKARSAEWQNVDNGNGRGLNIGYRINKEWAIRAEFARQDLDKATVGYDVKGNRAGVDLMYHIDSLPVYVVGGVKNFTTGRSASAANVGIGANFFVLDNLAIFAEANRYQGISQSFADTGLKVGLSYVFGSAPQAAPTPAPQPEAAPAPAPVIGDADQDGVTDDKDQCANTPITDKVDTVGCSIFTETSVRIDLNAQFDNDSSVVKPEYHADIEKLANFLKRFPNTDVEIAGHASNVGKPAYNMALSQRRSDAVADVLVTQYGIDRSRVKAVGYGVTKPRAAGNNAAAHAVNRRIEGHVTASVKEAVTR</sequence>
<dbReference type="RefSeq" id="WP_127700449.1">
    <property type="nucleotide sequence ID" value="NZ_SACS01000021.1"/>
</dbReference>
<dbReference type="GO" id="GO:0015288">
    <property type="term" value="F:porin activity"/>
    <property type="evidence" value="ECO:0007669"/>
    <property type="project" value="UniProtKB-KW"/>
</dbReference>
<keyword evidence="5 12" id="KW-0732">Signal</keyword>
<dbReference type="InterPro" id="IPR011250">
    <property type="entry name" value="OMP/PagP_B-barrel"/>
</dbReference>
<evidence type="ECO:0000256" key="10">
    <source>
        <dbReference type="PROSITE-ProRule" id="PRU00473"/>
    </source>
</evidence>
<evidence type="ECO:0000256" key="7">
    <source>
        <dbReference type="ARBA" id="ARBA00023114"/>
    </source>
</evidence>
<evidence type="ECO:0000256" key="9">
    <source>
        <dbReference type="ARBA" id="ARBA00023237"/>
    </source>
</evidence>
<dbReference type="AlphaFoldDB" id="A0A437QG42"/>
<keyword evidence="7" id="KW-0626">Porin</keyword>
<dbReference type="InterPro" id="IPR006665">
    <property type="entry name" value="OmpA-like"/>
</dbReference>
<dbReference type="CDD" id="cd07185">
    <property type="entry name" value="OmpA_C-like"/>
    <property type="match status" value="1"/>
</dbReference>
<organism evidence="14 15">
    <name type="scientific">Rheinheimera riviphila</name>
    <dbReference type="NCBI Taxonomy" id="1834037"/>
    <lineage>
        <taxon>Bacteria</taxon>
        <taxon>Pseudomonadati</taxon>
        <taxon>Pseudomonadota</taxon>
        <taxon>Gammaproteobacteria</taxon>
        <taxon>Chromatiales</taxon>
        <taxon>Chromatiaceae</taxon>
        <taxon>Rheinheimera</taxon>
    </lineage>
</organism>
<evidence type="ECO:0000256" key="1">
    <source>
        <dbReference type="ARBA" id="ARBA00004571"/>
    </source>
</evidence>